<dbReference type="Gene3D" id="3.30.40.10">
    <property type="entry name" value="Zinc/RING finger domain, C3HC4 (zinc finger)"/>
    <property type="match status" value="2"/>
</dbReference>
<protein>
    <submittedName>
        <fullName evidence="8">PHD-type domain-containing protein</fullName>
    </submittedName>
</protein>
<dbReference type="PROSITE" id="PS01359">
    <property type="entry name" value="ZF_PHD_1"/>
    <property type="match status" value="1"/>
</dbReference>
<feature type="compositionally biased region" description="Basic and acidic residues" evidence="5">
    <location>
        <begin position="398"/>
        <end position="407"/>
    </location>
</feature>
<dbReference type="InterPro" id="IPR050701">
    <property type="entry name" value="Histone_Mod_Regulator"/>
</dbReference>
<dbReference type="InterPro" id="IPR001965">
    <property type="entry name" value="Znf_PHD"/>
</dbReference>
<keyword evidence="3" id="KW-0862">Zinc</keyword>
<feature type="region of interest" description="Disordered" evidence="5">
    <location>
        <begin position="592"/>
        <end position="620"/>
    </location>
</feature>
<evidence type="ECO:0000313" key="8">
    <source>
        <dbReference type="WBParaSite" id="MCU_006289-RB"/>
    </source>
</evidence>
<feature type="compositionally biased region" description="Polar residues" evidence="5">
    <location>
        <begin position="385"/>
        <end position="396"/>
    </location>
</feature>
<dbReference type="PANTHER" id="PTHR13793">
    <property type="entry name" value="PHD FINGER PROTEINS"/>
    <property type="match status" value="1"/>
</dbReference>
<accession>A0A5K3FCB8</accession>
<dbReference type="CDD" id="cd15492">
    <property type="entry name" value="PHD_BRPF_JADE_like"/>
    <property type="match status" value="1"/>
</dbReference>
<dbReference type="InterPro" id="IPR019787">
    <property type="entry name" value="Znf_PHD-finger"/>
</dbReference>
<dbReference type="InterPro" id="IPR019786">
    <property type="entry name" value="Zinc_finger_PHD-type_CS"/>
</dbReference>
<feature type="domain" description="PHD-type" evidence="7">
    <location>
        <begin position="247"/>
        <end position="360"/>
    </location>
</feature>
<dbReference type="InterPro" id="IPR013083">
    <property type="entry name" value="Znf_RING/FYVE/PHD"/>
</dbReference>
<sequence length="787" mass="88570">MSGVEDIHELICSCVKKEGNNMNKHPAELFDRHPITLMMVADNDIGCYPNLIKISNNWKPDWLKDGVQVPTRDDSLLPSACVQKANLPVVKRKKASFPLPDKLIRCSRDEFYAPAVHHVSKKGIGALVCYNLDDLDYAWLATVNEERECLCEEKVQDWMLEDVMEAAEQICFIKSRLDSSALEVNKNPEFDENARCDICQSYDGEDGNELVFCDGCLICVHQACYGVPHLPEGSWLCRRCEMQAKSTTPCALCPNTGGAMKLVDDYKSWCHVSCALWVPEVAFEDVELMEPITKLTDIPQARKNLLCSLCKIHCGAPIQCSVKKCKVAFHVTCAFQNNLVMIQELAGYDVRLLAHCTRHSSKEYQSRLSLLRTPKKEIDQKDQANCTFTSPLSPNTPIKKESPDKQADFSGQLDGPSANFYHHVSLSDVTALLKRWSRQRNSKRKSDQHDCGFSEGGRCIPRDIIELLLTYWRLKRRSNFNQPLVEVPEQWMTATLPAKSPSEVAAETSAEVVNRCKHIRFGLDRARLILDMVLTREKKKRALLRTMKAVSRTQLDCLINDPDTVLSDEVFATAHRGSSVYENHALLQTSVEPRDEQAYLENSNSSKKQKPTGEKRSGYIVTGNPVVDDLLPEQLIVSEDILTRLRSVFSKKANKRKRNPLTGKQVMMTGGKLVLSRRQAKSPIASTPTPPSMSANSVHDTSPLTRRDVLSSTKLHPGRPPIWKQQKLGSFVRLPVGGTARGQRRALSTVQHNDEELRPSKRMKLESENGLQNFSEKPSLNLAANCW</sequence>
<feature type="domain" description="PHD-type" evidence="6">
    <location>
        <begin position="193"/>
        <end position="243"/>
    </location>
</feature>
<proteinExistence type="predicted"/>
<dbReference type="PROSITE" id="PS51805">
    <property type="entry name" value="EPHD"/>
    <property type="match status" value="1"/>
</dbReference>
<feature type="region of interest" description="Disordered" evidence="5">
    <location>
        <begin position="385"/>
        <end position="409"/>
    </location>
</feature>
<keyword evidence="1" id="KW-0479">Metal-binding</keyword>
<evidence type="ECO:0000256" key="2">
    <source>
        <dbReference type="ARBA" id="ARBA00022771"/>
    </source>
</evidence>
<evidence type="ECO:0000259" key="7">
    <source>
        <dbReference type="PROSITE" id="PS51805"/>
    </source>
</evidence>
<evidence type="ECO:0000259" key="6">
    <source>
        <dbReference type="PROSITE" id="PS50016"/>
    </source>
</evidence>
<dbReference type="SUPFAM" id="SSF57903">
    <property type="entry name" value="FYVE/PHD zinc finger"/>
    <property type="match status" value="1"/>
</dbReference>
<evidence type="ECO:0000256" key="4">
    <source>
        <dbReference type="PROSITE-ProRule" id="PRU00146"/>
    </source>
</evidence>
<dbReference type="PANTHER" id="PTHR13793:SF160">
    <property type="entry name" value="PHD FINGER PROTEIN RHINOCEROS"/>
    <property type="match status" value="1"/>
</dbReference>
<feature type="region of interest" description="Disordered" evidence="5">
    <location>
        <begin position="682"/>
        <end position="702"/>
    </location>
</feature>
<dbReference type="PROSITE" id="PS50016">
    <property type="entry name" value="ZF_PHD_2"/>
    <property type="match status" value="1"/>
</dbReference>
<dbReference type="GO" id="GO:0006357">
    <property type="term" value="P:regulation of transcription by RNA polymerase II"/>
    <property type="evidence" value="ECO:0007669"/>
    <property type="project" value="TreeGrafter"/>
</dbReference>
<dbReference type="InterPro" id="IPR034732">
    <property type="entry name" value="EPHD"/>
</dbReference>
<feature type="compositionally biased region" description="Polar residues" evidence="5">
    <location>
        <begin position="684"/>
        <end position="702"/>
    </location>
</feature>
<dbReference type="InterPro" id="IPR011011">
    <property type="entry name" value="Znf_FYVE_PHD"/>
</dbReference>
<dbReference type="GO" id="GO:0008270">
    <property type="term" value="F:zinc ion binding"/>
    <property type="evidence" value="ECO:0007669"/>
    <property type="project" value="UniProtKB-KW"/>
</dbReference>
<evidence type="ECO:0000256" key="3">
    <source>
        <dbReference type="ARBA" id="ARBA00022833"/>
    </source>
</evidence>
<reference evidence="8" key="1">
    <citation type="submission" date="2019-11" db="UniProtKB">
        <authorList>
            <consortium name="WormBaseParasite"/>
        </authorList>
    </citation>
    <scope>IDENTIFICATION</scope>
</reference>
<dbReference type="AlphaFoldDB" id="A0A5K3FCB8"/>
<name>A0A5K3FCB8_MESCO</name>
<dbReference type="Pfam" id="PF13831">
    <property type="entry name" value="PHD_2"/>
    <property type="match status" value="1"/>
</dbReference>
<keyword evidence="2 4" id="KW-0863">Zinc-finger</keyword>
<evidence type="ECO:0000256" key="5">
    <source>
        <dbReference type="SAM" id="MobiDB-lite"/>
    </source>
</evidence>
<dbReference type="Pfam" id="PF13832">
    <property type="entry name" value="zf-HC5HC2H_2"/>
    <property type="match status" value="1"/>
</dbReference>
<dbReference type="SMART" id="SM00249">
    <property type="entry name" value="PHD"/>
    <property type="match status" value="2"/>
</dbReference>
<dbReference type="WBParaSite" id="MCU_006289-RB">
    <property type="protein sequence ID" value="MCU_006289-RB"/>
    <property type="gene ID" value="MCU_006289"/>
</dbReference>
<evidence type="ECO:0000256" key="1">
    <source>
        <dbReference type="ARBA" id="ARBA00022723"/>
    </source>
</evidence>
<organism evidence="8">
    <name type="scientific">Mesocestoides corti</name>
    <name type="common">Flatworm</name>
    <dbReference type="NCBI Taxonomy" id="53468"/>
    <lineage>
        <taxon>Eukaryota</taxon>
        <taxon>Metazoa</taxon>
        <taxon>Spiralia</taxon>
        <taxon>Lophotrochozoa</taxon>
        <taxon>Platyhelminthes</taxon>
        <taxon>Cestoda</taxon>
        <taxon>Eucestoda</taxon>
        <taxon>Cyclophyllidea</taxon>
        <taxon>Mesocestoididae</taxon>
        <taxon>Mesocestoides</taxon>
    </lineage>
</organism>